<reference evidence="2" key="1">
    <citation type="submission" date="2020-05" db="EMBL/GenBank/DDBJ databases">
        <title>WGS assembly of Panicum virgatum.</title>
        <authorList>
            <person name="Lovell J.T."/>
            <person name="Jenkins J."/>
            <person name="Shu S."/>
            <person name="Juenger T.E."/>
            <person name="Schmutz J."/>
        </authorList>
    </citation>
    <scope>NUCLEOTIDE SEQUENCE</scope>
    <source>
        <strain evidence="2">AP13</strain>
    </source>
</reference>
<organism evidence="2 3">
    <name type="scientific">Panicum virgatum</name>
    <name type="common">Blackwell switchgrass</name>
    <dbReference type="NCBI Taxonomy" id="38727"/>
    <lineage>
        <taxon>Eukaryota</taxon>
        <taxon>Viridiplantae</taxon>
        <taxon>Streptophyta</taxon>
        <taxon>Embryophyta</taxon>
        <taxon>Tracheophyta</taxon>
        <taxon>Spermatophyta</taxon>
        <taxon>Magnoliopsida</taxon>
        <taxon>Liliopsida</taxon>
        <taxon>Poales</taxon>
        <taxon>Poaceae</taxon>
        <taxon>PACMAD clade</taxon>
        <taxon>Panicoideae</taxon>
        <taxon>Panicodae</taxon>
        <taxon>Paniceae</taxon>
        <taxon>Panicinae</taxon>
        <taxon>Panicum</taxon>
        <taxon>Panicum sect. Hiantes</taxon>
    </lineage>
</organism>
<feature type="compositionally biased region" description="Basic residues" evidence="1">
    <location>
        <begin position="58"/>
        <end position="77"/>
    </location>
</feature>
<sequence length="340" mass="37257">MKNIANRKPPTHTTRPHPARLWSSAPAGQRVPTNASRRTCLTTPPLATTAEHPPRPRLLVRRRQPPPRRLASPRRSRVYQSPPAKPASACNLLVALATTTLLPQRASHGEAAAAAACAAPLAAPVRAPRPRAVPERVRARARAGVRRGVQLLRDQGVPVPGVRALPRRLRGRAARLRGHRRPLQRQPLHGRARQQPLHLGRAGERAAAARAAPVRLPLPVAQRLRPHAVPDHPGRHLLDHLHHQAAEPHAVPGGGAREPDAGAHQPRCRRHGHVPRLLPVPGRRRQRHCARHLRHAAGRHLCVRRRRLCRRRPVPRLPQRARGEGGAVRGDTSAAPPAGV</sequence>
<proteinExistence type="predicted"/>
<feature type="region of interest" description="Disordered" evidence="1">
    <location>
        <begin position="175"/>
        <end position="210"/>
    </location>
</feature>
<accession>A0A8T0X335</accession>
<dbReference type="Proteomes" id="UP000823388">
    <property type="component" value="Chromosome 1N"/>
</dbReference>
<feature type="region of interest" description="Disordered" evidence="1">
    <location>
        <begin position="247"/>
        <end position="279"/>
    </location>
</feature>
<feature type="compositionally biased region" description="Basic residues" evidence="1">
    <location>
        <begin position="175"/>
        <end position="192"/>
    </location>
</feature>
<protein>
    <submittedName>
        <fullName evidence="2">Uncharacterized protein</fullName>
    </submittedName>
</protein>
<name>A0A8T0X335_PANVG</name>
<dbReference type="EMBL" id="CM029038">
    <property type="protein sequence ID" value="KAG2653058.1"/>
    <property type="molecule type" value="Genomic_DNA"/>
</dbReference>
<evidence type="ECO:0000313" key="2">
    <source>
        <dbReference type="EMBL" id="KAG2653058.1"/>
    </source>
</evidence>
<keyword evidence="3" id="KW-1185">Reference proteome</keyword>
<feature type="region of interest" description="Disordered" evidence="1">
    <location>
        <begin position="1"/>
        <end position="85"/>
    </location>
</feature>
<gene>
    <name evidence="2" type="ORF">PVAP13_1NG424538</name>
</gene>
<dbReference type="AlphaFoldDB" id="A0A8T0X335"/>
<feature type="compositionally biased region" description="Low complexity" evidence="1">
    <location>
        <begin position="37"/>
        <end position="50"/>
    </location>
</feature>
<evidence type="ECO:0000313" key="3">
    <source>
        <dbReference type="Proteomes" id="UP000823388"/>
    </source>
</evidence>
<evidence type="ECO:0000256" key="1">
    <source>
        <dbReference type="SAM" id="MobiDB-lite"/>
    </source>
</evidence>
<feature type="region of interest" description="Disordered" evidence="1">
    <location>
        <begin position="313"/>
        <end position="340"/>
    </location>
</feature>
<comment type="caution">
    <text evidence="2">The sequence shown here is derived from an EMBL/GenBank/DDBJ whole genome shotgun (WGS) entry which is preliminary data.</text>
</comment>